<evidence type="ECO:0000313" key="9">
    <source>
        <dbReference type="Proteomes" id="UP001168423"/>
    </source>
</evidence>
<dbReference type="RefSeq" id="WP_301676388.1">
    <property type="nucleotide sequence ID" value="NZ_VCYI01000002.1"/>
</dbReference>
<evidence type="ECO:0000256" key="7">
    <source>
        <dbReference type="SAM" id="Phobius"/>
    </source>
</evidence>
<comment type="caution">
    <text evidence="8">The sequence shown here is derived from an EMBL/GenBank/DDBJ whole genome shotgun (WGS) entry which is preliminary data.</text>
</comment>
<protein>
    <submittedName>
        <fullName evidence="8">Permease</fullName>
    </submittedName>
</protein>
<evidence type="ECO:0000256" key="3">
    <source>
        <dbReference type="ARBA" id="ARBA00022475"/>
    </source>
</evidence>
<feature type="transmembrane region" description="Helical" evidence="7">
    <location>
        <begin position="172"/>
        <end position="189"/>
    </location>
</feature>
<dbReference type="PANTHER" id="PTHR43299:SF1">
    <property type="entry name" value="UPF0718 PROTEIN YRAQ"/>
    <property type="match status" value="1"/>
</dbReference>
<sequence>MIDILIAALASGLAAVLDYLSAHVLTCLVPAFFIAGAIAAFVKKDAILKYFSPDTPKYISYGLASVSGTVLAVCSCTILPIFAGILKKGSGIGPATTFLFAGPAINILAIIYTARVLGFDLGIARAVFAVVLAIVIGLFMALIFRSTDVETRRQQAMAPTVAGACEEEKPRWVTPAFFALLIGILVFGASQLEWALRLGIVYILTLAIAVLLIYYFDRDEVTDWGLETWDLTKKIFPILIAGTFLVGIIAFFLPPETFQPFFGNNSLGANFFAAIVGMILYMPTLLEVPIIGTTFGYSAGLMAPGPALALLLAGPTISLPSVLVIYRIVGLKKTAAYVGLVVVFATVAGFLYGNGMLLI</sequence>
<keyword evidence="6 7" id="KW-0472">Membrane</keyword>
<feature type="transmembrane region" description="Helical" evidence="7">
    <location>
        <begin position="126"/>
        <end position="144"/>
    </location>
</feature>
<organism evidence="8 9">
    <name type="scientific">Methanoculleus methanifontis</name>
    <dbReference type="NCBI Taxonomy" id="2584086"/>
    <lineage>
        <taxon>Archaea</taxon>
        <taxon>Methanobacteriati</taxon>
        <taxon>Methanobacteriota</taxon>
        <taxon>Stenosarchaea group</taxon>
        <taxon>Methanomicrobia</taxon>
        <taxon>Methanomicrobiales</taxon>
        <taxon>Methanomicrobiaceae</taxon>
        <taxon>Methanoculleus</taxon>
    </lineage>
</organism>
<accession>A0ABT8M271</accession>
<evidence type="ECO:0000256" key="4">
    <source>
        <dbReference type="ARBA" id="ARBA00022692"/>
    </source>
</evidence>
<dbReference type="Pfam" id="PF03773">
    <property type="entry name" value="ArsP_1"/>
    <property type="match status" value="1"/>
</dbReference>
<evidence type="ECO:0000256" key="1">
    <source>
        <dbReference type="ARBA" id="ARBA00004651"/>
    </source>
</evidence>
<gene>
    <name evidence="8" type="ORF">FGW20_01720</name>
</gene>
<feature type="transmembrane region" description="Helical" evidence="7">
    <location>
        <begin position="235"/>
        <end position="255"/>
    </location>
</feature>
<feature type="transmembrane region" description="Helical" evidence="7">
    <location>
        <begin position="63"/>
        <end position="86"/>
    </location>
</feature>
<name>A0ABT8M271_9EURY</name>
<evidence type="ECO:0000256" key="6">
    <source>
        <dbReference type="ARBA" id="ARBA00023136"/>
    </source>
</evidence>
<keyword evidence="4 7" id="KW-0812">Transmembrane</keyword>
<proteinExistence type="inferred from homology"/>
<feature type="transmembrane region" description="Helical" evidence="7">
    <location>
        <begin position="267"/>
        <end position="286"/>
    </location>
</feature>
<evidence type="ECO:0000256" key="2">
    <source>
        <dbReference type="ARBA" id="ARBA00006386"/>
    </source>
</evidence>
<feature type="transmembrane region" description="Helical" evidence="7">
    <location>
        <begin position="92"/>
        <end position="114"/>
    </location>
</feature>
<feature type="transmembrane region" description="Helical" evidence="7">
    <location>
        <begin position="196"/>
        <end position="215"/>
    </location>
</feature>
<comment type="similarity">
    <text evidence="2">Belongs to the UPF0718 family.</text>
</comment>
<comment type="subcellular location">
    <subcellularLocation>
        <location evidence="1">Cell membrane</location>
        <topology evidence="1">Multi-pass membrane protein</topology>
    </subcellularLocation>
</comment>
<feature type="transmembrane region" description="Helical" evidence="7">
    <location>
        <begin position="24"/>
        <end position="42"/>
    </location>
</feature>
<dbReference type="EMBL" id="VCYI01000002">
    <property type="protein sequence ID" value="MDN7011778.1"/>
    <property type="molecule type" value="Genomic_DNA"/>
</dbReference>
<dbReference type="PANTHER" id="PTHR43299">
    <property type="entry name" value="UPF0718 PROTEIN YRAQ"/>
    <property type="match status" value="1"/>
</dbReference>
<keyword evidence="9" id="KW-1185">Reference proteome</keyword>
<feature type="transmembrane region" description="Helical" evidence="7">
    <location>
        <begin position="335"/>
        <end position="353"/>
    </location>
</feature>
<keyword evidence="3" id="KW-1003">Cell membrane</keyword>
<evidence type="ECO:0000256" key="5">
    <source>
        <dbReference type="ARBA" id="ARBA00022989"/>
    </source>
</evidence>
<reference evidence="8" key="1">
    <citation type="submission" date="2019-05" db="EMBL/GenBank/DDBJ databases">
        <title>Isolation and characterization of methanogens from the cold seep sediment at Four-Way Closure Ridge.</title>
        <authorList>
            <person name="You Y.-T."/>
            <person name="Chen S.-C."/>
            <person name="Zhang W.-L."/>
            <person name="Lai M.-C."/>
        </authorList>
    </citation>
    <scope>NUCLEOTIDE SEQUENCE</scope>
    <source>
        <strain evidence="8">FWC-SCC3</strain>
    </source>
</reference>
<keyword evidence="5 7" id="KW-1133">Transmembrane helix</keyword>
<dbReference type="InterPro" id="IPR005524">
    <property type="entry name" value="DUF318"/>
</dbReference>
<dbReference type="Proteomes" id="UP001168423">
    <property type="component" value="Unassembled WGS sequence"/>
</dbReference>
<evidence type="ECO:0000313" key="8">
    <source>
        <dbReference type="EMBL" id="MDN7011778.1"/>
    </source>
</evidence>
<feature type="transmembrane region" description="Helical" evidence="7">
    <location>
        <begin position="306"/>
        <end position="328"/>
    </location>
</feature>